<gene>
    <name evidence="2" type="ORF">EV420DRAFT_1478079</name>
</gene>
<sequence length="128" mass="14555">MWAPLLDIPCSSQNRNIVARRLDVGQTRANLHGLLGMSGSFGRTGQRRLIGSVMLQISSKLDHKNLLREKPTMYVNIWGEVLTMGTSYMLIFNIVRRHRKYDDYIPMESSGYGGRALFLVLRLNIESA</sequence>
<dbReference type="RefSeq" id="XP_060333195.1">
    <property type="nucleotide sequence ID" value="XM_060469458.1"/>
</dbReference>
<dbReference type="EMBL" id="JAUEPS010000011">
    <property type="protein sequence ID" value="KAK0461298.1"/>
    <property type="molecule type" value="Genomic_DNA"/>
</dbReference>
<name>A0AA39N947_ARMTA</name>
<protein>
    <submittedName>
        <fullName evidence="2">Uncharacterized protein</fullName>
    </submittedName>
</protein>
<accession>A0AA39N947</accession>
<keyword evidence="1" id="KW-1133">Transmembrane helix</keyword>
<evidence type="ECO:0000313" key="3">
    <source>
        <dbReference type="Proteomes" id="UP001175211"/>
    </source>
</evidence>
<reference evidence="2" key="1">
    <citation type="submission" date="2023-06" db="EMBL/GenBank/DDBJ databases">
        <authorList>
            <consortium name="Lawrence Berkeley National Laboratory"/>
            <person name="Ahrendt S."/>
            <person name="Sahu N."/>
            <person name="Indic B."/>
            <person name="Wong-Bajracharya J."/>
            <person name="Merenyi Z."/>
            <person name="Ke H.-M."/>
            <person name="Monk M."/>
            <person name="Kocsube S."/>
            <person name="Drula E."/>
            <person name="Lipzen A."/>
            <person name="Balint B."/>
            <person name="Henrissat B."/>
            <person name="Andreopoulos B."/>
            <person name="Martin F.M."/>
            <person name="Harder C.B."/>
            <person name="Rigling D."/>
            <person name="Ford K.L."/>
            <person name="Foster G.D."/>
            <person name="Pangilinan J."/>
            <person name="Papanicolaou A."/>
            <person name="Barry K."/>
            <person name="LaButti K."/>
            <person name="Viragh M."/>
            <person name="Koriabine M."/>
            <person name="Yan M."/>
            <person name="Riley R."/>
            <person name="Champramary S."/>
            <person name="Plett K.L."/>
            <person name="Tsai I.J."/>
            <person name="Slot J."/>
            <person name="Sipos G."/>
            <person name="Plett J."/>
            <person name="Nagy L.G."/>
            <person name="Grigoriev I.V."/>
        </authorList>
    </citation>
    <scope>NUCLEOTIDE SEQUENCE</scope>
    <source>
        <strain evidence="2">CCBAS 213</strain>
    </source>
</reference>
<keyword evidence="1" id="KW-0812">Transmembrane</keyword>
<dbReference type="GeneID" id="85353006"/>
<keyword evidence="1" id="KW-0472">Membrane</keyword>
<evidence type="ECO:0000256" key="1">
    <source>
        <dbReference type="SAM" id="Phobius"/>
    </source>
</evidence>
<feature type="transmembrane region" description="Helical" evidence="1">
    <location>
        <begin position="73"/>
        <end position="95"/>
    </location>
</feature>
<proteinExistence type="predicted"/>
<evidence type="ECO:0000313" key="2">
    <source>
        <dbReference type="EMBL" id="KAK0461298.1"/>
    </source>
</evidence>
<keyword evidence="3" id="KW-1185">Reference proteome</keyword>
<comment type="caution">
    <text evidence="2">The sequence shown here is derived from an EMBL/GenBank/DDBJ whole genome shotgun (WGS) entry which is preliminary data.</text>
</comment>
<dbReference type="Proteomes" id="UP001175211">
    <property type="component" value="Unassembled WGS sequence"/>
</dbReference>
<organism evidence="2 3">
    <name type="scientific">Armillaria tabescens</name>
    <name type="common">Ringless honey mushroom</name>
    <name type="synonym">Agaricus tabescens</name>
    <dbReference type="NCBI Taxonomy" id="1929756"/>
    <lineage>
        <taxon>Eukaryota</taxon>
        <taxon>Fungi</taxon>
        <taxon>Dikarya</taxon>
        <taxon>Basidiomycota</taxon>
        <taxon>Agaricomycotina</taxon>
        <taxon>Agaricomycetes</taxon>
        <taxon>Agaricomycetidae</taxon>
        <taxon>Agaricales</taxon>
        <taxon>Marasmiineae</taxon>
        <taxon>Physalacriaceae</taxon>
        <taxon>Desarmillaria</taxon>
    </lineage>
</organism>
<dbReference type="AlphaFoldDB" id="A0AA39N947"/>